<dbReference type="Gene3D" id="3.40.30.10">
    <property type="entry name" value="Glutaredoxin"/>
    <property type="match status" value="1"/>
</dbReference>
<dbReference type="GO" id="GO:0046685">
    <property type="term" value="P:response to arsenic-containing substance"/>
    <property type="evidence" value="ECO:0007669"/>
    <property type="project" value="InterPro"/>
</dbReference>
<dbReference type="GeneID" id="96622711"/>
<dbReference type="RefSeq" id="WP_190724647.1">
    <property type="nucleotide sequence ID" value="NZ_CP061539.1"/>
</dbReference>
<evidence type="ECO:0000313" key="2">
    <source>
        <dbReference type="Proteomes" id="UP000516404"/>
    </source>
</evidence>
<proteinExistence type="predicted"/>
<dbReference type="InterPro" id="IPR010712">
    <property type="entry name" value="Arsenical-R_ArsD"/>
</dbReference>
<sequence>MMARKDTVGTTPLEVFIWGEGENEQDPQDELRTEFLEQAQALLDEGADIAVYSTDSYPSAFEQCVPVAEMIEVSGRDCLPLMLVDGVVKVSFMYPTAEQMRRFSHANEVKPKKVSAAAAACGTGGADEVSTAPALEPAGFAATLAGVTEKPAGGPEIGNRINLMGGDFGDGIPTEGSVAIKSVTSITQAMMQPASSNGGGCGCGNCGCS</sequence>
<dbReference type="Pfam" id="PF06953">
    <property type="entry name" value="ArsD"/>
    <property type="match status" value="1"/>
</dbReference>
<organism evidence="1 2">
    <name type="scientific">Rothia terrae</name>
    <dbReference type="NCBI Taxonomy" id="396015"/>
    <lineage>
        <taxon>Bacteria</taxon>
        <taxon>Bacillati</taxon>
        <taxon>Actinomycetota</taxon>
        <taxon>Actinomycetes</taxon>
        <taxon>Micrococcales</taxon>
        <taxon>Micrococcaceae</taxon>
        <taxon>Rothia</taxon>
    </lineage>
</organism>
<dbReference type="KEGG" id="rter:IDM49_00550"/>
<dbReference type="EMBL" id="CP061539">
    <property type="protein sequence ID" value="QNV37838.1"/>
    <property type="molecule type" value="Genomic_DNA"/>
</dbReference>
<name>A0A7H2BDU2_9MICC</name>
<evidence type="ECO:0000313" key="1">
    <source>
        <dbReference type="EMBL" id="QNV37838.1"/>
    </source>
</evidence>
<dbReference type="AlphaFoldDB" id="A0A7H2BDU2"/>
<reference evidence="1 2" key="1">
    <citation type="submission" date="2020-09" db="EMBL/GenBank/DDBJ databases">
        <title>Investigation of environmental microbes.</title>
        <authorList>
            <person name="Ou Y."/>
            <person name="Kang Q."/>
        </authorList>
    </citation>
    <scope>NUCLEOTIDE SEQUENCE [LARGE SCALE GENOMIC DNA]</scope>
    <source>
        <strain evidence="1 2">KJZ-14</strain>
    </source>
</reference>
<protein>
    <submittedName>
        <fullName evidence="1">Arsenic metallochaperone ArsD family protein</fullName>
    </submittedName>
</protein>
<dbReference type="GO" id="GO:0045892">
    <property type="term" value="P:negative regulation of DNA-templated transcription"/>
    <property type="evidence" value="ECO:0007669"/>
    <property type="project" value="InterPro"/>
</dbReference>
<gene>
    <name evidence="1" type="ORF">IDM49_00550</name>
</gene>
<keyword evidence="2" id="KW-1185">Reference proteome</keyword>
<accession>A0A7H2BDU2</accession>
<dbReference type="GO" id="GO:0003677">
    <property type="term" value="F:DNA binding"/>
    <property type="evidence" value="ECO:0007669"/>
    <property type="project" value="InterPro"/>
</dbReference>
<dbReference type="Proteomes" id="UP000516404">
    <property type="component" value="Chromosome"/>
</dbReference>